<accession>A0ACC7P209</accession>
<comment type="caution">
    <text evidence="1">The sequence shown here is derived from an EMBL/GenBank/DDBJ whole genome shotgun (WGS) entry which is preliminary data.</text>
</comment>
<dbReference type="EMBL" id="JBJURJ010000013">
    <property type="protein sequence ID" value="MFM9330455.1"/>
    <property type="molecule type" value="Genomic_DNA"/>
</dbReference>
<evidence type="ECO:0000313" key="2">
    <source>
        <dbReference type="Proteomes" id="UP001631969"/>
    </source>
</evidence>
<reference evidence="1" key="1">
    <citation type="submission" date="2024-12" db="EMBL/GenBank/DDBJ databases">
        <authorList>
            <person name="Wu N."/>
        </authorList>
    </citation>
    <scope>NUCLEOTIDE SEQUENCE</scope>
    <source>
        <strain evidence="1">P15</strain>
    </source>
</reference>
<proteinExistence type="predicted"/>
<protein>
    <submittedName>
        <fullName evidence="1">Ion channel</fullName>
    </submittedName>
</protein>
<dbReference type="Proteomes" id="UP001631969">
    <property type="component" value="Unassembled WGS sequence"/>
</dbReference>
<name>A0ACC7P209_9BACL</name>
<gene>
    <name evidence="1" type="ORF">ACI1P1_19320</name>
</gene>
<keyword evidence="2" id="KW-1185">Reference proteome</keyword>
<sequence length="347" mass="39535">MFFFSKFFWQMIRMKSGHIIAFGGIFILVSSFLAYWLEPDTFGNPFNGFWWVMTTVTTVGYGDFYPHTVPGKCLGVVLYVFGIGLISIAISKVVDKLFIYQRKKEEGKLKYTGRGHFVIIDWNRQAEHTIEEIFRTDPAAEVVLIAQLPKTPSYHPQVHYIKGNPVREETLEMANLGEARAVFIFSDDTMGQGPGAQIITDPAFIDGKTLLVATAIERNYAHVYSIAEIRDRHNLGSFKHVKIDDFVFGNETISHMAVRSAFNPGTTSIFNQLLTRDEGEDLYEVCKKPHWLTFRHAFEDLLNQGATLISDGVHLNINQRLNEPIPEESRLFVICTAEVFEKVKNRV</sequence>
<evidence type="ECO:0000313" key="1">
    <source>
        <dbReference type="EMBL" id="MFM9330455.1"/>
    </source>
</evidence>
<organism evidence="1 2">
    <name type="scientific">Paenibacillus mesotrionivorans</name>
    <dbReference type="NCBI Taxonomy" id="3160968"/>
    <lineage>
        <taxon>Bacteria</taxon>
        <taxon>Bacillati</taxon>
        <taxon>Bacillota</taxon>
        <taxon>Bacilli</taxon>
        <taxon>Bacillales</taxon>
        <taxon>Paenibacillaceae</taxon>
        <taxon>Paenibacillus</taxon>
    </lineage>
</organism>